<comment type="caution">
    <text evidence="2">The sequence shown here is derived from an EMBL/GenBank/DDBJ whole genome shotgun (WGS) entry which is preliminary data.</text>
</comment>
<dbReference type="AlphaFoldDB" id="A0A4R1CKQ8"/>
<dbReference type="EMBL" id="SJZJ01000002">
    <property type="protein sequence ID" value="TCJ30796.1"/>
    <property type="molecule type" value="Genomic_DNA"/>
</dbReference>
<evidence type="ECO:0000256" key="1">
    <source>
        <dbReference type="SAM" id="MobiDB-lite"/>
    </source>
</evidence>
<organism evidence="2 3">
    <name type="scientific">Nocardioides jejuensis</name>
    <dbReference type="NCBI Taxonomy" id="2502782"/>
    <lineage>
        <taxon>Bacteria</taxon>
        <taxon>Bacillati</taxon>
        <taxon>Actinomycetota</taxon>
        <taxon>Actinomycetes</taxon>
        <taxon>Propionibacteriales</taxon>
        <taxon>Nocardioidaceae</taxon>
        <taxon>Nocardioides</taxon>
    </lineage>
</organism>
<accession>A0A4R1CKQ8</accession>
<keyword evidence="3" id="KW-1185">Reference proteome</keyword>
<name>A0A4R1CKQ8_9ACTN</name>
<feature type="region of interest" description="Disordered" evidence="1">
    <location>
        <begin position="1"/>
        <end position="65"/>
    </location>
</feature>
<protein>
    <submittedName>
        <fullName evidence="2">Uncharacterized protein</fullName>
    </submittedName>
</protein>
<gene>
    <name evidence="2" type="ORF">EPD65_01805</name>
</gene>
<evidence type="ECO:0000313" key="3">
    <source>
        <dbReference type="Proteomes" id="UP000295453"/>
    </source>
</evidence>
<proteinExistence type="predicted"/>
<evidence type="ECO:0000313" key="2">
    <source>
        <dbReference type="EMBL" id="TCJ30796.1"/>
    </source>
</evidence>
<reference evidence="2 3" key="1">
    <citation type="submission" date="2019-03" db="EMBL/GenBank/DDBJ databases">
        <authorList>
            <person name="Kim M.K.M."/>
        </authorList>
    </citation>
    <scope>NUCLEOTIDE SEQUENCE [LARGE SCALE GENOMIC DNA]</scope>
    <source>
        <strain evidence="2 3">18JY15-6</strain>
    </source>
</reference>
<dbReference type="Proteomes" id="UP000295453">
    <property type="component" value="Unassembled WGS sequence"/>
</dbReference>
<sequence>MRSPSPDQERDDLRSARPRAPAAERRRAAAPRRRTARGGGRSPAGGTPRHARPGGRCRCLLAGGA</sequence>